<evidence type="ECO:0000256" key="1">
    <source>
        <dbReference type="ARBA" id="ARBA00004429"/>
    </source>
</evidence>
<keyword evidence="3 9" id="KW-0813">Transport</keyword>
<feature type="domain" description="ABC transmembrane type-2" evidence="10">
    <location>
        <begin position="39"/>
        <end position="257"/>
    </location>
</feature>
<keyword evidence="4 9" id="KW-1003">Cell membrane</keyword>
<organism evidence="11 12">
    <name type="scientific">SAR324 cluster bacterium</name>
    <dbReference type="NCBI Taxonomy" id="2024889"/>
    <lineage>
        <taxon>Bacteria</taxon>
        <taxon>Deltaproteobacteria</taxon>
        <taxon>SAR324 cluster</taxon>
    </lineage>
</organism>
<gene>
    <name evidence="11" type="ORF">GYA55_09340</name>
</gene>
<dbReference type="Pfam" id="PF01061">
    <property type="entry name" value="ABC2_membrane"/>
    <property type="match status" value="1"/>
</dbReference>
<evidence type="ECO:0000256" key="6">
    <source>
        <dbReference type="ARBA" id="ARBA00022692"/>
    </source>
</evidence>
<evidence type="ECO:0000256" key="9">
    <source>
        <dbReference type="RuleBase" id="RU361157"/>
    </source>
</evidence>
<dbReference type="GO" id="GO:0015920">
    <property type="term" value="P:lipopolysaccharide transport"/>
    <property type="evidence" value="ECO:0007669"/>
    <property type="project" value="TreeGrafter"/>
</dbReference>
<keyword evidence="8 9" id="KW-0472">Membrane</keyword>
<reference evidence="11 12" key="1">
    <citation type="journal article" date="2020" name="Biotechnol. Biofuels">
        <title>New insights from the biogas microbiome by comprehensive genome-resolved metagenomics of nearly 1600 species originating from multiple anaerobic digesters.</title>
        <authorList>
            <person name="Campanaro S."/>
            <person name="Treu L."/>
            <person name="Rodriguez-R L.M."/>
            <person name="Kovalovszki A."/>
            <person name="Ziels R.M."/>
            <person name="Maus I."/>
            <person name="Zhu X."/>
            <person name="Kougias P.G."/>
            <person name="Basile A."/>
            <person name="Luo G."/>
            <person name="Schluter A."/>
            <person name="Konstantinidis K.T."/>
            <person name="Angelidaki I."/>
        </authorList>
    </citation>
    <scope>NUCLEOTIDE SEQUENCE [LARGE SCALE GENOMIC DNA]</scope>
    <source>
        <strain evidence="11">AS27yjCOA_65</strain>
    </source>
</reference>
<keyword evidence="6 9" id="KW-0812">Transmembrane</keyword>
<dbReference type="PROSITE" id="PS51012">
    <property type="entry name" value="ABC_TM2"/>
    <property type="match status" value="1"/>
</dbReference>
<evidence type="ECO:0000256" key="7">
    <source>
        <dbReference type="ARBA" id="ARBA00022989"/>
    </source>
</evidence>
<dbReference type="PANTHER" id="PTHR30413">
    <property type="entry name" value="INNER MEMBRANE TRANSPORT PERMEASE"/>
    <property type="match status" value="1"/>
</dbReference>
<evidence type="ECO:0000313" key="12">
    <source>
        <dbReference type="Proteomes" id="UP000524246"/>
    </source>
</evidence>
<proteinExistence type="inferred from homology"/>
<dbReference type="InterPro" id="IPR013525">
    <property type="entry name" value="ABC2_TM"/>
</dbReference>
<dbReference type="InterPro" id="IPR047817">
    <property type="entry name" value="ABC2_TM_bact-type"/>
</dbReference>
<evidence type="ECO:0000313" key="11">
    <source>
        <dbReference type="EMBL" id="NMC63356.1"/>
    </source>
</evidence>
<dbReference type="EMBL" id="JAAZON010000420">
    <property type="protein sequence ID" value="NMC63356.1"/>
    <property type="molecule type" value="Genomic_DNA"/>
</dbReference>
<keyword evidence="5" id="KW-0997">Cell inner membrane</keyword>
<feature type="transmembrane region" description="Helical" evidence="9">
    <location>
        <begin position="233"/>
        <end position="254"/>
    </location>
</feature>
<comment type="caution">
    <text evidence="11">The sequence shown here is derived from an EMBL/GenBank/DDBJ whole genome shotgun (WGS) entry which is preliminary data.</text>
</comment>
<evidence type="ECO:0000256" key="2">
    <source>
        <dbReference type="ARBA" id="ARBA00007783"/>
    </source>
</evidence>
<sequence>MKQERHFFIDFFYQIYTYREFLKQSVLRDLRTKYKRSALGYLWTMLHPLGMMAVLAVVFSHIMRIPIKNYAIFLFAGLLAWNYFNSTVMMSLNNIRQNARLFSQIALPKYIFIISLVVSNLVNFLLALIPLLFLMLFFKQPITWAVLSLPIMLLPFLCVVVGISLLLATSNVFFDDTLHLSEVGMQAVYFLCPVLYHRELLPPWLVKYLVLNPLFCEIEFIRGIFYEGVLPDLTMYLINLTGALFVLATGLAIFHRSESKFMYFV</sequence>
<dbReference type="PANTHER" id="PTHR30413:SF8">
    <property type="entry name" value="TRANSPORT PERMEASE PROTEIN"/>
    <property type="match status" value="1"/>
</dbReference>
<feature type="transmembrane region" description="Helical" evidence="9">
    <location>
        <begin position="38"/>
        <end position="63"/>
    </location>
</feature>
<name>A0A7X9FT11_9DELT</name>
<dbReference type="GO" id="GO:0005886">
    <property type="term" value="C:plasma membrane"/>
    <property type="evidence" value="ECO:0007669"/>
    <property type="project" value="UniProtKB-SubCell"/>
</dbReference>
<feature type="transmembrane region" description="Helical" evidence="9">
    <location>
        <begin position="180"/>
        <end position="196"/>
    </location>
</feature>
<evidence type="ECO:0000256" key="5">
    <source>
        <dbReference type="ARBA" id="ARBA00022519"/>
    </source>
</evidence>
<dbReference type="GO" id="GO:0140359">
    <property type="term" value="F:ABC-type transporter activity"/>
    <property type="evidence" value="ECO:0007669"/>
    <property type="project" value="InterPro"/>
</dbReference>
<evidence type="ECO:0000256" key="8">
    <source>
        <dbReference type="ARBA" id="ARBA00023136"/>
    </source>
</evidence>
<evidence type="ECO:0000259" key="10">
    <source>
        <dbReference type="PROSITE" id="PS51012"/>
    </source>
</evidence>
<accession>A0A7X9FT11</accession>
<protein>
    <recommendedName>
        <fullName evidence="9">Transport permease protein</fullName>
    </recommendedName>
</protein>
<feature type="transmembrane region" description="Helical" evidence="9">
    <location>
        <begin position="144"/>
        <end position="168"/>
    </location>
</feature>
<dbReference type="AlphaFoldDB" id="A0A7X9FT11"/>
<evidence type="ECO:0000256" key="3">
    <source>
        <dbReference type="ARBA" id="ARBA00022448"/>
    </source>
</evidence>
<feature type="transmembrane region" description="Helical" evidence="9">
    <location>
        <begin position="69"/>
        <end position="89"/>
    </location>
</feature>
<feature type="transmembrane region" description="Helical" evidence="9">
    <location>
        <begin position="110"/>
        <end position="138"/>
    </location>
</feature>
<dbReference type="Proteomes" id="UP000524246">
    <property type="component" value="Unassembled WGS sequence"/>
</dbReference>
<comment type="subcellular location">
    <subcellularLocation>
        <location evidence="1">Cell inner membrane</location>
        <topology evidence="1">Multi-pass membrane protein</topology>
    </subcellularLocation>
    <subcellularLocation>
        <location evidence="9">Cell membrane</location>
        <topology evidence="9">Multi-pass membrane protein</topology>
    </subcellularLocation>
</comment>
<keyword evidence="7 9" id="KW-1133">Transmembrane helix</keyword>
<comment type="similarity">
    <text evidence="2 9">Belongs to the ABC-2 integral membrane protein family.</text>
</comment>
<evidence type="ECO:0000256" key="4">
    <source>
        <dbReference type="ARBA" id="ARBA00022475"/>
    </source>
</evidence>